<dbReference type="GO" id="GO:0015074">
    <property type="term" value="P:DNA integration"/>
    <property type="evidence" value="ECO:0007669"/>
    <property type="project" value="InterPro"/>
</dbReference>
<dbReference type="Proteomes" id="UP000325315">
    <property type="component" value="Unassembled WGS sequence"/>
</dbReference>
<gene>
    <name evidence="2" type="ORF">EPI10_001891</name>
</gene>
<dbReference type="InterPro" id="IPR056924">
    <property type="entry name" value="SH3_Tf2-1"/>
</dbReference>
<proteinExistence type="predicted"/>
<evidence type="ECO:0000313" key="3">
    <source>
        <dbReference type="Proteomes" id="UP000325315"/>
    </source>
</evidence>
<name>A0A5B6VD01_9ROSI</name>
<accession>A0A5B6VD01</accession>
<evidence type="ECO:0000259" key="1">
    <source>
        <dbReference type="PROSITE" id="PS50994"/>
    </source>
</evidence>
<organism evidence="2 3">
    <name type="scientific">Gossypium australe</name>
    <dbReference type="NCBI Taxonomy" id="47621"/>
    <lineage>
        <taxon>Eukaryota</taxon>
        <taxon>Viridiplantae</taxon>
        <taxon>Streptophyta</taxon>
        <taxon>Embryophyta</taxon>
        <taxon>Tracheophyta</taxon>
        <taxon>Spermatophyta</taxon>
        <taxon>Magnoliopsida</taxon>
        <taxon>eudicotyledons</taxon>
        <taxon>Gunneridae</taxon>
        <taxon>Pentapetalae</taxon>
        <taxon>rosids</taxon>
        <taxon>malvids</taxon>
        <taxon>Malvales</taxon>
        <taxon>Malvaceae</taxon>
        <taxon>Malvoideae</taxon>
        <taxon>Gossypium</taxon>
    </lineage>
</organism>
<dbReference type="InterPro" id="IPR001584">
    <property type="entry name" value="Integrase_cat-core"/>
</dbReference>
<dbReference type="GO" id="GO:0003676">
    <property type="term" value="F:nucleic acid binding"/>
    <property type="evidence" value="ECO:0007669"/>
    <property type="project" value="InterPro"/>
</dbReference>
<dbReference type="InterPro" id="IPR012337">
    <property type="entry name" value="RNaseH-like_sf"/>
</dbReference>
<dbReference type="InterPro" id="IPR036397">
    <property type="entry name" value="RNaseH_sf"/>
</dbReference>
<reference evidence="3" key="1">
    <citation type="journal article" date="2019" name="Plant Biotechnol. J.">
        <title>Genome sequencing of the Australian wild diploid species Gossypium australe highlights disease resistance and delayed gland morphogenesis.</title>
        <authorList>
            <person name="Cai Y."/>
            <person name="Cai X."/>
            <person name="Wang Q."/>
            <person name="Wang P."/>
            <person name="Zhang Y."/>
            <person name="Cai C."/>
            <person name="Xu Y."/>
            <person name="Wang K."/>
            <person name="Zhou Z."/>
            <person name="Wang C."/>
            <person name="Geng S."/>
            <person name="Li B."/>
            <person name="Dong Q."/>
            <person name="Hou Y."/>
            <person name="Wang H."/>
            <person name="Ai P."/>
            <person name="Liu Z."/>
            <person name="Yi F."/>
            <person name="Sun M."/>
            <person name="An G."/>
            <person name="Cheng J."/>
            <person name="Zhang Y."/>
            <person name="Shi Q."/>
            <person name="Xie Y."/>
            <person name="Shi X."/>
            <person name="Chang Y."/>
            <person name="Huang F."/>
            <person name="Chen Y."/>
            <person name="Hong S."/>
            <person name="Mi L."/>
            <person name="Sun Q."/>
            <person name="Zhang L."/>
            <person name="Zhou B."/>
            <person name="Peng R."/>
            <person name="Zhang X."/>
            <person name="Liu F."/>
        </authorList>
    </citation>
    <scope>NUCLEOTIDE SEQUENCE [LARGE SCALE GENOMIC DNA]</scope>
    <source>
        <strain evidence="3">cv. PA1801</strain>
    </source>
</reference>
<dbReference type="AlphaFoldDB" id="A0A5B6VD01"/>
<comment type="caution">
    <text evidence="2">The sequence shown here is derived from an EMBL/GenBank/DDBJ whole genome shotgun (WGS) entry which is preliminary data.</text>
</comment>
<dbReference type="Pfam" id="PF24626">
    <property type="entry name" value="SH3_Tf2-1"/>
    <property type="match status" value="1"/>
</dbReference>
<dbReference type="PROSITE" id="PS50994">
    <property type="entry name" value="INTEGRASE"/>
    <property type="match status" value="1"/>
</dbReference>
<protein>
    <submittedName>
        <fullName evidence="2">Transposon Ty3-I Gag-Pol polyprotein</fullName>
    </submittedName>
</protein>
<feature type="domain" description="Integrase catalytic" evidence="1">
    <location>
        <begin position="1"/>
        <end position="100"/>
    </location>
</feature>
<dbReference type="PANTHER" id="PTHR46148:SF44">
    <property type="entry name" value="GAG-POL POLYPROTEIN"/>
    <property type="match status" value="1"/>
</dbReference>
<keyword evidence="3" id="KW-1185">Reference proteome</keyword>
<dbReference type="SUPFAM" id="SSF53098">
    <property type="entry name" value="Ribonuclease H-like"/>
    <property type="match status" value="1"/>
</dbReference>
<sequence>MPLRHTNIHSVRSRSKVHVEILETTTKILRNQVTFSTDFHPQSDGQSERVIQVLKDMLRSCLIDFGLNWEKYIPLEEFAYNTSHHATLGMLPFEALYGRRRRSPTCWMELRPYEVLEQVGPMAYKLTLPLDLSKIYNVFHVSMLRRYRPNLYHVVQAETLEVEPNLSFEEDLICILEREMKELRNKRIPLVKVLWKNHNTEEATRDRESLKKEQYLQLFAGISIEIRSPGGFSIAIPL</sequence>
<evidence type="ECO:0000313" key="2">
    <source>
        <dbReference type="EMBL" id="KAA3466826.1"/>
    </source>
</evidence>
<dbReference type="OrthoDB" id="1909122at2759"/>
<dbReference type="EMBL" id="SMMG02000007">
    <property type="protein sequence ID" value="KAA3466826.1"/>
    <property type="molecule type" value="Genomic_DNA"/>
</dbReference>
<dbReference type="Gene3D" id="3.30.420.10">
    <property type="entry name" value="Ribonuclease H-like superfamily/Ribonuclease H"/>
    <property type="match status" value="1"/>
</dbReference>
<dbReference type="PANTHER" id="PTHR46148">
    <property type="entry name" value="CHROMO DOMAIN-CONTAINING PROTEIN"/>
    <property type="match status" value="1"/>
</dbReference>